<dbReference type="InterPro" id="IPR000914">
    <property type="entry name" value="SBP_5_dom"/>
</dbReference>
<name>A0A6L9S5A7_9ACTN</name>
<sequence>MPALRTAAAALATLLMVTACSSSDDGSAETADGTGADEPAGAPDASDAETNASDADATLRFVTPYTVRSLDPVEQGLWSPEWGYGELLMRATEDGTVEPWLLEDLQADDASTWHLTLHEDITFSNGNQLDAEALAAVFDHHLAENALAAANLPGATVTVEDETTLLLETTEPVSNLPNLLAAEDMMSVFDAEALAAAGDDPQAVLDAGIYTGPYVVTSLDENEMVLERNDDYWDGDVALAGASVRFVPDEQARVRAVQSREADVALYPPTSLLAPMVDAGSGPRLAVAEQPLQQFRAIPNLNQAPMDDPAVRRAFALGLDYQAIAEQVLDGLYSAPTGLYPDTVDYALPSQRTDRDEAAGLLEDAGWTLGDDGVREKDGERLSVTILHYPQQPDTEQMALAMQSQLAEIGFEVALELTDDNYTTMRESDSWDIGLSLDGTLGYTYDPVGRLRDFLTTDGERNFGGVSDSTLDALVDQLLTETDGDAQRPLLEQAQQVIADEALVVIVAQRSSPAVVSEDAPGYRPSSVLHHLGADTQAG</sequence>
<dbReference type="Pfam" id="PF00496">
    <property type="entry name" value="SBP_bac_5"/>
    <property type="match status" value="1"/>
</dbReference>
<feature type="chain" id="PRO_5039027674" description="Solute-binding protein family 5 domain-containing protein" evidence="2">
    <location>
        <begin position="24"/>
        <end position="539"/>
    </location>
</feature>
<dbReference type="PANTHER" id="PTHR30290:SF65">
    <property type="entry name" value="MONOACYL PHOSPHATIDYLINOSITOL TETRAMANNOSIDE-BINDING PROTEIN LPQW-RELATED"/>
    <property type="match status" value="1"/>
</dbReference>
<dbReference type="AlphaFoldDB" id="A0A6L9S5A7"/>
<dbReference type="Proteomes" id="UP000475214">
    <property type="component" value="Unassembled WGS sequence"/>
</dbReference>
<dbReference type="InterPro" id="IPR039424">
    <property type="entry name" value="SBP_5"/>
</dbReference>
<dbReference type="Gene3D" id="3.10.105.10">
    <property type="entry name" value="Dipeptide-binding Protein, Domain 3"/>
    <property type="match status" value="1"/>
</dbReference>
<dbReference type="EMBL" id="JAAGOA010000005">
    <property type="protein sequence ID" value="NEE00173.1"/>
    <property type="molecule type" value="Genomic_DNA"/>
</dbReference>
<keyword evidence="5" id="KW-1185">Reference proteome</keyword>
<dbReference type="Gene3D" id="3.40.190.10">
    <property type="entry name" value="Periplasmic binding protein-like II"/>
    <property type="match status" value="1"/>
</dbReference>
<evidence type="ECO:0000259" key="3">
    <source>
        <dbReference type="Pfam" id="PF00496"/>
    </source>
</evidence>
<feature type="region of interest" description="Disordered" evidence="1">
    <location>
        <begin position="516"/>
        <end position="539"/>
    </location>
</feature>
<reference evidence="4 5" key="1">
    <citation type="submission" date="2020-02" db="EMBL/GenBank/DDBJ databases">
        <authorList>
            <person name="Li X.-J."/>
            <person name="Han X.-M."/>
        </authorList>
    </citation>
    <scope>NUCLEOTIDE SEQUENCE [LARGE SCALE GENOMIC DNA]</scope>
    <source>
        <strain evidence="4 5">CCTCC AB 2017055</strain>
    </source>
</reference>
<organism evidence="4 5">
    <name type="scientific">Phytoactinopolyspora halotolerans</name>
    <dbReference type="NCBI Taxonomy" id="1981512"/>
    <lineage>
        <taxon>Bacteria</taxon>
        <taxon>Bacillati</taxon>
        <taxon>Actinomycetota</taxon>
        <taxon>Actinomycetes</taxon>
        <taxon>Jiangellales</taxon>
        <taxon>Jiangellaceae</taxon>
        <taxon>Phytoactinopolyspora</taxon>
    </lineage>
</organism>
<dbReference type="SUPFAM" id="SSF53850">
    <property type="entry name" value="Periplasmic binding protein-like II"/>
    <property type="match status" value="1"/>
</dbReference>
<dbReference type="InterPro" id="IPR030678">
    <property type="entry name" value="Peptide/Ni-bd"/>
</dbReference>
<dbReference type="PANTHER" id="PTHR30290">
    <property type="entry name" value="PERIPLASMIC BINDING COMPONENT OF ABC TRANSPORTER"/>
    <property type="match status" value="1"/>
</dbReference>
<dbReference type="GO" id="GO:0042597">
    <property type="term" value="C:periplasmic space"/>
    <property type="evidence" value="ECO:0007669"/>
    <property type="project" value="UniProtKB-ARBA"/>
</dbReference>
<dbReference type="PROSITE" id="PS51257">
    <property type="entry name" value="PROKAR_LIPOPROTEIN"/>
    <property type="match status" value="1"/>
</dbReference>
<comment type="caution">
    <text evidence="4">The sequence shown here is derived from an EMBL/GenBank/DDBJ whole genome shotgun (WGS) entry which is preliminary data.</text>
</comment>
<dbReference type="GO" id="GO:0043190">
    <property type="term" value="C:ATP-binding cassette (ABC) transporter complex"/>
    <property type="evidence" value="ECO:0007669"/>
    <property type="project" value="InterPro"/>
</dbReference>
<dbReference type="GO" id="GO:1904680">
    <property type="term" value="F:peptide transmembrane transporter activity"/>
    <property type="evidence" value="ECO:0007669"/>
    <property type="project" value="TreeGrafter"/>
</dbReference>
<feature type="domain" description="Solute-binding protein family 5" evidence="3">
    <location>
        <begin position="96"/>
        <end position="459"/>
    </location>
</feature>
<evidence type="ECO:0000256" key="2">
    <source>
        <dbReference type="SAM" id="SignalP"/>
    </source>
</evidence>
<evidence type="ECO:0000313" key="5">
    <source>
        <dbReference type="Proteomes" id="UP000475214"/>
    </source>
</evidence>
<dbReference type="RefSeq" id="WP_163735494.1">
    <property type="nucleotide sequence ID" value="NZ_JAAGOA010000005.1"/>
</dbReference>
<feature type="region of interest" description="Disordered" evidence="1">
    <location>
        <begin position="22"/>
        <end position="55"/>
    </location>
</feature>
<dbReference type="PIRSF" id="PIRSF002741">
    <property type="entry name" value="MppA"/>
    <property type="match status" value="1"/>
</dbReference>
<feature type="signal peptide" evidence="2">
    <location>
        <begin position="1"/>
        <end position="23"/>
    </location>
</feature>
<protein>
    <recommendedName>
        <fullName evidence="3">Solute-binding protein family 5 domain-containing protein</fullName>
    </recommendedName>
</protein>
<proteinExistence type="predicted"/>
<dbReference type="GO" id="GO:0015833">
    <property type="term" value="P:peptide transport"/>
    <property type="evidence" value="ECO:0007669"/>
    <property type="project" value="TreeGrafter"/>
</dbReference>
<evidence type="ECO:0000256" key="1">
    <source>
        <dbReference type="SAM" id="MobiDB-lite"/>
    </source>
</evidence>
<accession>A0A6L9S5A7</accession>
<keyword evidence="2" id="KW-0732">Signal</keyword>
<gene>
    <name evidence="4" type="ORF">G1H10_08310</name>
</gene>
<evidence type="ECO:0000313" key="4">
    <source>
        <dbReference type="EMBL" id="NEE00173.1"/>
    </source>
</evidence>